<organism evidence="7 8">
    <name type="scientific">Halobellus limi</name>
    <dbReference type="NCBI Taxonomy" id="699433"/>
    <lineage>
        <taxon>Archaea</taxon>
        <taxon>Methanobacteriati</taxon>
        <taxon>Methanobacteriota</taxon>
        <taxon>Stenosarchaea group</taxon>
        <taxon>Halobacteria</taxon>
        <taxon>Halobacteriales</taxon>
        <taxon>Haloferacaceae</taxon>
        <taxon>Halobellus</taxon>
    </lineage>
</organism>
<keyword evidence="8" id="KW-1185">Reference proteome</keyword>
<evidence type="ECO:0000313" key="7">
    <source>
        <dbReference type="EMBL" id="SEG74797.1"/>
    </source>
</evidence>
<sequence length="530" mass="57775">MPGQPDSYDYVVVGAGTAGCAVSTRLSADSDRSVLVLEAGEPDHDRSIHVPAEVGNLFKSSVDWEYYTEPQAEMHDRELYWPRGKTLGGSSSINAMIHIRGHPGDFDEWAEMGNDGWSYEELLPYFKRSENCRARRTAYHGVGGPLNVTELESPYHLSQVFVDAGIAAGYSRNYDFNGGEQAGVGLYQVTQKDGERHSAADAYLKPALLERSNLTARTGAQVTELLFDGDRVVGVEYDDGTGRQTVRAEEEVILSAGAINTPQLLLLSGIGPADHLRSHGVDVAVDLPGVGRNLQDHLLVAVNYSCTGTTTRDDTGTLDDVVEYHVQGSGRLSSNGGEAGGFVRSDPTLDRPDIQFHFGPGYFMRHGFENPDEGQGFYIAATQVRPESRGRIELTSDDPFDDPAIDPRYLTEREDVDTMVEGVRRAREVARAEPFDEYRGEEVWPGGDVESDEAIAEQVREHAQTIYHPVGTCKMGDGETAVVDERLRVHGVSGLRVVDASVMPRIVGGNTNAATLAIAEKAADLITEDE</sequence>
<dbReference type="SUPFAM" id="SSF51905">
    <property type="entry name" value="FAD/NAD(P)-binding domain"/>
    <property type="match status" value="1"/>
</dbReference>
<comment type="cofactor">
    <cofactor evidence="1">
        <name>FAD</name>
        <dbReference type="ChEBI" id="CHEBI:57692"/>
    </cofactor>
</comment>
<dbReference type="InterPro" id="IPR007867">
    <property type="entry name" value="GMC_OxRtase_C"/>
</dbReference>
<dbReference type="NCBIfam" id="NF002550">
    <property type="entry name" value="PRK02106.1"/>
    <property type="match status" value="1"/>
</dbReference>
<dbReference type="KEGG" id="hlm:DV707_13965"/>
<dbReference type="AlphaFoldDB" id="A0A1H6CPV2"/>
<dbReference type="Gene3D" id="3.50.50.60">
    <property type="entry name" value="FAD/NAD(P)-binding domain"/>
    <property type="match status" value="1"/>
</dbReference>
<dbReference type="RefSeq" id="WP_103993154.1">
    <property type="nucleotide sequence ID" value="NZ_CP031311.1"/>
</dbReference>
<keyword evidence="4" id="KW-0274">FAD</keyword>
<reference evidence="6 9" key="2">
    <citation type="journal article" date="2019" name="Nat. Commun.">
        <title>A new type of DNA phosphorothioation-based antiviral system in archaea.</title>
        <authorList>
            <person name="Xiong L."/>
            <person name="Liu S."/>
            <person name="Chen S."/>
            <person name="Xiao Y."/>
            <person name="Zhu B."/>
            <person name="Gao Y."/>
            <person name="Zhang Y."/>
            <person name="Chen B."/>
            <person name="Luo J."/>
            <person name="Deng Z."/>
            <person name="Chen X."/>
            <person name="Wang L."/>
            <person name="Chen S."/>
        </authorList>
    </citation>
    <scope>NUCLEOTIDE SEQUENCE [LARGE SCALE GENOMIC DNA]</scope>
    <source>
        <strain evidence="6 9">CGMCC 1.10331</strain>
    </source>
</reference>
<evidence type="ECO:0000256" key="2">
    <source>
        <dbReference type="ARBA" id="ARBA00010790"/>
    </source>
</evidence>
<comment type="similarity">
    <text evidence="2">Belongs to the GMC oxidoreductase family.</text>
</comment>
<dbReference type="PANTHER" id="PTHR11552">
    <property type="entry name" value="GLUCOSE-METHANOL-CHOLINE GMC OXIDOREDUCTASE"/>
    <property type="match status" value="1"/>
</dbReference>
<dbReference type="InterPro" id="IPR000172">
    <property type="entry name" value="GMC_OxRdtase_N"/>
</dbReference>
<protein>
    <submittedName>
        <fullName evidence="7">Choline dehydrogenase</fullName>
        <ecNumber evidence="6">1.1.99.1</ecNumber>
    </submittedName>
</protein>
<dbReference type="PANTHER" id="PTHR11552:SF147">
    <property type="entry name" value="CHOLINE DEHYDROGENASE, MITOCHONDRIAL"/>
    <property type="match status" value="1"/>
</dbReference>
<dbReference type="GeneID" id="39859222"/>
<evidence type="ECO:0000313" key="9">
    <source>
        <dbReference type="Proteomes" id="UP000296733"/>
    </source>
</evidence>
<dbReference type="EMBL" id="CP031311">
    <property type="protein sequence ID" value="QCC48674.1"/>
    <property type="molecule type" value="Genomic_DNA"/>
</dbReference>
<evidence type="ECO:0000256" key="4">
    <source>
        <dbReference type="ARBA" id="ARBA00022827"/>
    </source>
</evidence>
<dbReference type="InterPro" id="IPR012132">
    <property type="entry name" value="GMC_OxRdtase"/>
</dbReference>
<evidence type="ECO:0000313" key="8">
    <source>
        <dbReference type="Proteomes" id="UP000236740"/>
    </source>
</evidence>
<evidence type="ECO:0000256" key="3">
    <source>
        <dbReference type="ARBA" id="ARBA00022630"/>
    </source>
</evidence>
<dbReference type="InterPro" id="IPR036188">
    <property type="entry name" value="FAD/NAD-bd_sf"/>
</dbReference>
<dbReference type="OrthoDB" id="212451at2157"/>
<dbReference type="GO" id="GO:0050660">
    <property type="term" value="F:flavin adenine dinucleotide binding"/>
    <property type="evidence" value="ECO:0007669"/>
    <property type="project" value="InterPro"/>
</dbReference>
<evidence type="ECO:0000259" key="5">
    <source>
        <dbReference type="PROSITE" id="PS00624"/>
    </source>
</evidence>
<dbReference type="Pfam" id="PF05199">
    <property type="entry name" value="GMC_oxred_C"/>
    <property type="match status" value="1"/>
</dbReference>
<gene>
    <name evidence="6" type="ORF">DV707_13965</name>
    <name evidence="7" type="ORF">SAMN04488133_3630</name>
</gene>
<feature type="domain" description="Glucose-methanol-choline oxidoreductase N-terminal" evidence="5">
    <location>
        <begin position="257"/>
        <end position="271"/>
    </location>
</feature>
<evidence type="ECO:0000313" key="6">
    <source>
        <dbReference type="EMBL" id="QCC48674.1"/>
    </source>
</evidence>
<dbReference type="PIRSF" id="PIRSF000137">
    <property type="entry name" value="Alcohol_oxidase"/>
    <property type="match status" value="1"/>
</dbReference>
<dbReference type="GO" id="GO:0008812">
    <property type="term" value="F:choline dehydrogenase activity"/>
    <property type="evidence" value="ECO:0007669"/>
    <property type="project" value="UniProtKB-EC"/>
</dbReference>
<dbReference type="SUPFAM" id="SSF54373">
    <property type="entry name" value="FAD-linked reductases, C-terminal domain"/>
    <property type="match status" value="1"/>
</dbReference>
<dbReference type="Gene3D" id="3.30.560.10">
    <property type="entry name" value="Glucose Oxidase, domain 3"/>
    <property type="match status" value="1"/>
</dbReference>
<keyword evidence="6" id="KW-0560">Oxidoreductase</keyword>
<accession>A0A1H6CPV2</accession>
<proteinExistence type="inferred from homology"/>
<reference evidence="7 8" key="1">
    <citation type="submission" date="2016-10" db="EMBL/GenBank/DDBJ databases">
        <authorList>
            <person name="de Groot N.N."/>
        </authorList>
    </citation>
    <scope>NUCLEOTIDE SEQUENCE [LARGE SCALE GENOMIC DNA]</scope>
    <source>
        <strain evidence="7 8">CGMCC 1.10331</strain>
    </source>
</reference>
<evidence type="ECO:0000256" key="1">
    <source>
        <dbReference type="ARBA" id="ARBA00001974"/>
    </source>
</evidence>
<name>A0A1H6CPV2_9EURY</name>
<dbReference type="Proteomes" id="UP000236740">
    <property type="component" value="Unassembled WGS sequence"/>
</dbReference>
<dbReference type="PROSITE" id="PS00624">
    <property type="entry name" value="GMC_OXRED_2"/>
    <property type="match status" value="1"/>
</dbReference>
<keyword evidence="3" id="KW-0285">Flavoprotein</keyword>
<dbReference type="EMBL" id="FNVN01000008">
    <property type="protein sequence ID" value="SEG74797.1"/>
    <property type="molecule type" value="Genomic_DNA"/>
</dbReference>
<dbReference type="Pfam" id="PF00732">
    <property type="entry name" value="GMC_oxred_N"/>
    <property type="match status" value="1"/>
</dbReference>
<dbReference type="EC" id="1.1.99.1" evidence="6"/>
<dbReference type="Proteomes" id="UP000296733">
    <property type="component" value="Chromosome"/>
</dbReference>